<dbReference type="EMBL" id="VNWK01000012">
    <property type="protein sequence ID" value="TXJ98983.1"/>
    <property type="molecule type" value="Genomic_DNA"/>
</dbReference>
<sequence length="136" mass="15195">MRTFFVFCLMVFPMILLAQNTISVHVNNVSSKKGKVNVAVYNSDEAFLSFERVLTTESVQANEGSVVLKIANLPAGEYALAVFHDENDNGKLDTNWLGIPREKVAFSNAEMKTFGPPKYKECAFHITSDYVININL</sequence>
<accession>A0A3A1NK78</accession>
<gene>
    <name evidence="2" type="ORF">D2V05_04165</name>
    <name evidence="3" type="ORF">FQ017_04135</name>
</gene>
<dbReference type="Pfam" id="PF09912">
    <property type="entry name" value="DUF2141"/>
    <property type="match status" value="1"/>
</dbReference>
<reference evidence="3 5" key="2">
    <citation type="submission" date="2019-07" db="EMBL/GenBank/DDBJ databases">
        <title>Draft genome of two Muricauda strains isolated from deep sea.</title>
        <authorList>
            <person name="Sun C."/>
        </authorList>
    </citation>
    <scope>NUCLEOTIDE SEQUENCE [LARGE SCALE GENOMIC DNA]</scope>
    <source>
        <strain evidence="3 5">72</strain>
    </source>
</reference>
<keyword evidence="1" id="KW-0732">Signal</keyword>
<keyword evidence="5" id="KW-1185">Reference proteome</keyword>
<proteinExistence type="predicted"/>
<dbReference type="OrthoDB" id="9788332at2"/>
<dbReference type="EMBL" id="QXFI01000012">
    <property type="protein sequence ID" value="RIV46282.1"/>
    <property type="molecule type" value="Genomic_DNA"/>
</dbReference>
<evidence type="ECO:0000313" key="4">
    <source>
        <dbReference type="Proteomes" id="UP000266691"/>
    </source>
</evidence>
<name>A0A3A1NK78_9FLAO</name>
<dbReference type="Proteomes" id="UP000266691">
    <property type="component" value="Unassembled WGS sequence"/>
</dbReference>
<evidence type="ECO:0000256" key="1">
    <source>
        <dbReference type="SAM" id="SignalP"/>
    </source>
</evidence>
<reference evidence="2 4" key="1">
    <citation type="submission" date="2018-08" db="EMBL/GenBank/DDBJ databases">
        <title>Proposal of Muricauda 72 sp.nov. and Muricauda NH166 sp.nov., isolated from seawater.</title>
        <authorList>
            <person name="Cheng H."/>
            <person name="Wu Y.-H."/>
            <person name="Guo L.-L."/>
            <person name="Xu X.-W."/>
        </authorList>
    </citation>
    <scope>NUCLEOTIDE SEQUENCE [LARGE SCALE GENOMIC DNA]</scope>
    <source>
        <strain evidence="2 4">72</strain>
    </source>
</reference>
<evidence type="ECO:0000313" key="5">
    <source>
        <dbReference type="Proteomes" id="UP000321621"/>
    </source>
</evidence>
<feature type="signal peptide" evidence="1">
    <location>
        <begin position="1"/>
        <end position="18"/>
    </location>
</feature>
<dbReference type="Proteomes" id="UP000321621">
    <property type="component" value="Unassembled WGS sequence"/>
</dbReference>
<dbReference type="AlphaFoldDB" id="A0A3A1NK78"/>
<organism evidence="2 4">
    <name type="scientific">Flagellimonas pelagia</name>
    <dbReference type="NCBI Taxonomy" id="2306998"/>
    <lineage>
        <taxon>Bacteria</taxon>
        <taxon>Pseudomonadati</taxon>
        <taxon>Bacteroidota</taxon>
        <taxon>Flavobacteriia</taxon>
        <taxon>Flavobacteriales</taxon>
        <taxon>Flavobacteriaceae</taxon>
        <taxon>Flagellimonas</taxon>
    </lineage>
</organism>
<evidence type="ECO:0000313" key="2">
    <source>
        <dbReference type="EMBL" id="RIV46282.1"/>
    </source>
</evidence>
<feature type="chain" id="PRO_5017432133" evidence="1">
    <location>
        <begin position="19"/>
        <end position="136"/>
    </location>
</feature>
<evidence type="ECO:0000313" key="3">
    <source>
        <dbReference type="EMBL" id="TXJ98983.1"/>
    </source>
</evidence>
<protein>
    <submittedName>
        <fullName evidence="2">DUF2141 domain-containing protein</fullName>
    </submittedName>
</protein>
<dbReference type="InterPro" id="IPR018673">
    <property type="entry name" value="DUF2141"/>
</dbReference>
<comment type="caution">
    <text evidence="2">The sequence shown here is derived from an EMBL/GenBank/DDBJ whole genome shotgun (WGS) entry which is preliminary data.</text>
</comment>